<feature type="domain" description="NAD-dependent epimerase/dehydratase" evidence="2">
    <location>
        <begin position="151"/>
        <end position="238"/>
    </location>
</feature>
<feature type="signal peptide" evidence="1">
    <location>
        <begin position="1"/>
        <end position="16"/>
    </location>
</feature>
<dbReference type="SUPFAM" id="SSF51735">
    <property type="entry name" value="NAD(P)-binding Rossmann-fold domains"/>
    <property type="match status" value="1"/>
</dbReference>
<dbReference type="PANTHER" id="PTHR48079:SF6">
    <property type="entry name" value="NAD(P)-BINDING DOMAIN-CONTAINING PROTEIN-RELATED"/>
    <property type="match status" value="1"/>
</dbReference>
<dbReference type="GO" id="GO:0005737">
    <property type="term" value="C:cytoplasm"/>
    <property type="evidence" value="ECO:0007669"/>
    <property type="project" value="TreeGrafter"/>
</dbReference>
<evidence type="ECO:0000256" key="1">
    <source>
        <dbReference type="SAM" id="SignalP"/>
    </source>
</evidence>
<feature type="chain" id="PRO_5035439764" description="NAD(P)-binding domain-containing protein" evidence="1">
    <location>
        <begin position="17"/>
        <end position="340"/>
    </location>
</feature>
<reference evidence="4" key="1">
    <citation type="submission" date="2020-04" db="EMBL/GenBank/DDBJ databases">
        <title>Analysis of mating type loci in Filobasidium floriforme.</title>
        <authorList>
            <person name="Nowrousian M."/>
        </authorList>
    </citation>
    <scope>NUCLEOTIDE SEQUENCE</scope>
    <source>
        <strain evidence="4">CBS 6242</strain>
    </source>
</reference>
<dbReference type="EMBL" id="JABELV010000028">
    <property type="protein sequence ID" value="KAG7562623.1"/>
    <property type="molecule type" value="Genomic_DNA"/>
</dbReference>
<dbReference type="AlphaFoldDB" id="A0A8K0NPK2"/>
<dbReference type="Gene3D" id="3.40.50.720">
    <property type="entry name" value="NAD(P)-binding Rossmann-like Domain"/>
    <property type="match status" value="1"/>
</dbReference>
<accession>A0A8K0NPK2</accession>
<evidence type="ECO:0000313" key="4">
    <source>
        <dbReference type="EMBL" id="KAG7562623.1"/>
    </source>
</evidence>
<dbReference type="OrthoDB" id="10262413at2759"/>
<gene>
    <name evidence="4" type="ORF">FFLO_01890</name>
</gene>
<sequence>MTVKIFMLGATGFIGGDLLACLEEQYPEYEITCLVRTQDKADIVRAVYPNVKVVLGDNESAEIVERETLNADIVFHSATSADDVPGTTSICKAAAKEKESGRPTYYIHVSGTGLLTYQADKGQPRHGKTYNDWEGLPDLVNFPAEAPHRNVDQIVLEAAKANPATLRTAIVCPPVIYGPGRGPINKRAMITPLTVASMIERGQGYLPTGDAAWHHVHVHDLSDLFIRLIRAAAEGGGRATWNQEGYYLAESERMGWPEYCKAALARVAEAGYISPNDEEVPVWDMQEAVGQVGGLAGIYYSTALGESIRARKLLGWEPKGKSVVHDMVDVIALEAKALGK</sequence>
<keyword evidence="1" id="KW-0732">Signal</keyword>
<dbReference type="Pfam" id="PF13460">
    <property type="entry name" value="NAD_binding_10"/>
    <property type="match status" value="1"/>
</dbReference>
<dbReference type="Proteomes" id="UP000812966">
    <property type="component" value="Unassembled WGS sequence"/>
</dbReference>
<protein>
    <recommendedName>
        <fullName evidence="6">NAD(P)-binding domain-containing protein</fullName>
    </recommendedName>
</protein>
<name>A0A8K0NPK2_9TREE</name>
<dbReference type="PANTHER" id="PTHR48079">
    <property type="entry name" value="PROTEIN YEEZ"/>
    <property type="match status" value="1"/>
</dbReference>
<evidence type="ECO:0008006" key="6">
    <source>
        <dbReference type="Google" id="ProtNLM"/>
    </source>
</evidence>
<dbReference type="Pfam" id="PF01370">
    <property type="entry name" value="Epimerase"/>
    <property type="match status" value="1"/>
</dbReference>
<organism evidence="4 5">
    <name type="scientific">Filobasidium floriforme</name>
    <dbReference type="NCBI Taxonomy" id="5210"/>
    <lineage>
        <taxon>Eukaryota</taxon>
        <taxon>Fungi</taxon>
        <taxon>Dikarya</taxon>
        <taxon>Basidiomycota</taxon>
        <taxon>Agaricomycotina</taxon>
        <taxon>Tremellomycetes</taxon>
        <taxon>Filobasidiales</taxon>
        <taxon>Filobasidiaceae</taxon>
        <taxon>Filobasidium</taxon>
    </lineage>
</organism>
<dbReference type="InterPro" id="IPR016040">
    <property type="entry name" value="NAD(P)-bd_dom"/>
</dbReference>
<proteinExistence type="predicted"/>
<evidence type="ECO:0000259" key="3">
    <source>
        <dbReference type="Pfam" id="PF13460"/>
    </source>
</evidence>
<dbReference type="InterPro" id="IPR051783">
    <property type="entry name" value="NAD(P)-dependent_oxidoreduct"/>
</dbReference>
<comment type="caution">
    <text evidence="4">The sequence shown here is derived from an EMBL/GenBank/DDBJ whole genome shotgun (WGS) entry which is preliminary data.</text>
</comment>
<keyword evidence="5" id="KW-1185">Reference proteome</keyword>
<dbReference type="InterPro" id="IPR001509">
    <property type="entry name" value="Epimerase_deHydtase"/>
</dbReference>
<feature type="domain" description="NAD(P)-binding" evidence="3">
    <location>
        <begin position="9"/>
        <end position="97"/>
    </location>
</feature>
<dbReference type="GO" id="GO:0004029">
    <property type="term" value="F:aldehyde dehydrogenase (NAD+) activity"/>
    <property type="evidence" value="ECO:0007669"/>
    <property type="project" value="TreeGrafter"/>
</dbReference>
<evidence type="ECO:0000313" key="5">
    <source>
        <dbReference type="Proteomes" id="UP000812966"/>
    </source>
</evidence>
<dbReference type="InterPro" id="IPR036291">
    <property type="entry name" value="NAD(P)-bd_dom_sf"/>
</dbReference>
<evidence type="ECO:0000259" key="2">
    <source>
        <dbReference type="Pfam" id="PF01370"/>
    </source>
</evidence>